<evidence type="ECO:0000313" key="1">
    <source>
        <dbReference type="EMBL" id="KXA97062.1"/>
    </source>
</evidence>
<reference evidence="1 2" key="1">
    <citation type="journal article" date="2016" name="Sci. Rep.">
        <title>Metabolic traits of an uncultured archaeal lineage -MSBL1- from brine pools of the Red Sea.</title>
        <authorList>
            <person name="Mwirichia R."/>
            <person name="Alam I."/>
            <person name="Rashid M."/>
            <person name="Vinu M."/>
            <person name="Ba-Alawi W."/>
            <person name="Anthony Kamau A."/>
            <person name="Kamanda Ngugi D."/>
            <person name="Goker M."/>
            <person name="Klenk H.P."/>
            <person name="Bajic V."/>
            <person name="Stingl U."/>
        </authorList>
    </citation>
    <scope>NUCLEOTIDE SEQUENCE [LARGE SCALE GENOMIC DNA]</scope>
    <source>
        <strain evidence="1">SCGC-AAA259I09</strain>
    </source>
</reference>
<organism evidence="1 2">
    <name type="scientific">candidate division MSBL1 archaeon SCGC-AAA259I09</name>
    <dbReference type="NCBI Taxonomy" id="1698267"/>
    <lineage>
        <taxon>Archaea</taxon>
        <taxon>Methanobacteriati</taxon>
        <taxon>Methanobacteriota</taxon>
        <taxon>candidate division MSBL1</taxon>
    </lineage>
</organism>
<protein>
    <submittedName>
        <fullName evidence="1">Uncharacterized protein</fullName>
    </submittedName>
</protein>
<keyword evidence="2" id="KW-1185">Reference proteome</keyword>
<dbReference type="AlphaFoldDB" id="A0A133US44"/>
<accession>A0A133US44</accession>
<sequence>MLYFRDEEISFADLSSDLGINRSGAWKRWKKGYDKVIESFFTLELAVYGGILDPKATKHFVEDLKDYLKLAHREGDKKAIQKRLERRMTEMEKQDVDR</sequence>
<name>A0A133US44_9EURY</name>
<dbReference type="Proteomes" id="UP000070463">
    <property type="component" value="Unassembled WGS sequence"/>
</dbReference>
<gene>
    <name evidence="1" type="ORF">AKJ37_03805</name>
</gene>
<proteinExistence type="predicted"/>
<dbReference type="EMBL" id="LHXR01000046">
    <property type="protein sequence ID" value="KXA97062.1"/>
    <property type="molecule type" value="Genomic_DNA"/>
</dbReference>
<evidence type="ECO:0000313" key="2">
    <source>
        <dbReference type="Proteomes" id="UP000070463"/>
    </source>
</evidence>
<comment type="caution">
    <text evidence="1">The sequence shown here is derived from an EMBL/GenBank/DDBJ whole genome shotgun (WGS) entry which is preliminary data.</text>
</comment>